<dbReference type="EMBL" id="JAFIDA010000001">
    <property type="protein sequence ID" value="MBP1326259.1"/>
    <property type="molecule type" value="Genomic_DNA"/>
</dbReference>
<protein>
    <submittedName>
        <fullName evidence="1">Glutaredoxin</fullName>
    </submittedName>
</protein>
<dbReference type="RefSeq" id="WP_209705201.1">
    <property type="nucleotide sequence ID" value="NZ_JAFIDA010000001.1"/>
</dbReference>
<dbReference type="Proteomes" id="UP000675163">
    <property type="component" value="Unassembled WGS sequence"/>
</dbReference>
<accession>A0A940PVW8</accession>
<evidence type="ECO:0000313" key="2">
    <source>
        <dbReference type="Proteomes" id="UP000675163"/>
    </source>
</evidence>
<name>A0A940PVW8_9MICO</name>
<proteinExistence type="predicted"/>
<dbReference type="SUPFAM" id="SSF52833">
    <property type="entry name" value="Thioredoxin-like"/>
    <property type="match status" value="1"/>
</dbReference>
<gene>
    <name evidence="1" type="ORF">JOF28_001491</name>
</gene>
<dbReference type="InterPro" id="IPR036249">
    <property type="entry name" value="Thioredoxin-like_sf"/>
</dbReference>
<dbReference type="Gene3D" id="3.40.30.10">
    <property type="entry name" value="Glutaredoxin"/>
    <property type="match status" value="1"/>
</dbReference>
<dbReference type="Pfam" id="PF05768">
    <property type="entry name" value="Glrx-like"/>
    <property type="match status" value="1"/>
</dbReference>
<dbReference type="InterPro" id="IPR008554">
    <property type="entry name" value="Glutaredoxin-like"/>
</dbReference>
<comment type="caution">
    <text evidence="1">The sequence shown here is derived from an EMBL/GenBank/DDBJ whole genome shotgun (WGS) entry which is preliminary data.</text>
</comment>
<keyword evidence="2" id="KW-1185">Reference proteome</keyword>
<sequence>MNVVPITLIGKPGCHLCDDARAVIEQVREELAAGGQETTLVERNILEDEALARKHSEEIPVVLVGTKRHAMWRVDAAKLSRAIERQALGPLARLRRG</sequence>
<organism evidence="1 2">
    <name type="scientific">Leucobacter exalbidus</name>
    <dbReference type="NCBI Taxonomy" id="662960"/>
    <lineage>
        <taxon>Bacteria</taxon>
        <taxon>Bacillati</taxon>
        <taxon>Actinomycetota</taxon>
        <taxon>Actinomycetes</taxon>
        <taxon>Micrococcales</taxon>
        <taxon>Microbacteriaceae</taxon>
        <taxon>Leucobacter</taxon>
    </lineage>
</organism>
<reference evidence="1" key="1">
    <citation type="submission" date="2021-02" db="EMBL/GenBank/DDBJ databases">
        <title>Sequencing the genomes of 1000 actinobacteria strains.</title>
        <authorList>
            <person name="Klenk H.-P."/>
        </authorList>
    </citation>
    <scope>NUCLEOTIDE SEQUENCE</scope>
    <source>
        <strain evidence="1">DSM 22850</strain>
    </source>
</reference>
<evidence type="ECO:0000313" key="1">
    <source>
        <dbReference type="EMBL" id="MBP1326259.1"/>
    </source>
</evidence>
<dbReference type="AlphaFoldDB" id="A0A940PVW8"/>